<dbReference type="GO" id="GO:0046872">
    <property type="term" value="F:metal ion binding"/>
    <property type="evidence" value="ECO:0007669"/>
    <property type="project" value="UniProtKB-KW"/>
</dbReference>
<feature type="chain" id="PRO_5011343409" evidence="7">
    <location>
        <begin position="18"/>
        <end position="98"/>
    </location>
</feature>
<dbReference type="OrthoDB" id="9796421at2"/>
<sequence length="98" mass="11178">MRKSILALIFCSLPVFGAADDYQKLANMCIACHGSDNNTAFPSIPNLKWQNKLYLTKQLSDFKNGQRQDATMTKVAQLLSEEDIEKLADYFYTLNHQE</sequence>
<evidence type="ECO:0000256" key="7">
    <source>
        <dbReference type="SAM" id="SignalP"/>
    </source>
</evidence>
<evidence type="ECO:0000259" key="8">
    <source>
        <dbReference type="PROSITE" id="PS51007"/>
    </source>
</evidence>
<dbReference type="InterPro" id="IPR050597">
    <property type="entry name" value="Cytochrome_c_Oxidase_Subunit"/>
</dbReference>
<keyword evidence="7" id="KW-0732">Signal</keyword>
<keyword evidence="4" id="KW-0249">Electron transport</keyword>
<accession>A0A0A0SWM1</accession>
<evidence type="ECO:0000313" key="11">
    <source>
        <dbReference type="Proteomes" id="UP000030081"/>
    </source>
</evidence>
<dbReference type="PROSITE" id="PS51007">
    <property type="entry name" value="CYTC"/>
    <property type="match status" value="1"/>
</dbReference>
<dbReference type="GO" id="GO:0020037">
    <property type="term" value="F:heme binding"/>
    <property type="evidence" value="ECO:0007669"/>
    <property type="project" value="InterPro"/>
</dbReference>
<dbReference type="RefSeq" id="WP_043009704.1">
    <property type="nucleotide sequence ID" value="NZ_CP009618.1"/>
</dbReference>
<dbReference type="KEGG" id="vcy:IX92_16145"/>
<keyword evidence="2 6" id="KW-0349">Heme</keyword>
<evidence type="ECO:0000256" key="2">
    <source>
        <dbReference type="ARBA" id="ARBA00022617"/>
    </source>
</evidence>
<evidence type="ECO:0000256" key="1">
    <source>
        <dbReference type="ARBA" id="ARBA00022448"/>
    </source>
</evidence>
<keyword evidence="3 6" id="KW-0479">Metal-binding</keyword>
<reference evidence="10" key="2">
    <citation type="journal article" date="2015" name="BMC Genomics">
        <title>Genome mining reveals unlocked bioactive potential of marine Gram-negative bacteria.</title>
        <authorList>
            <person name="Machado H."/>
            <person name="Sonnenschein E.C."/>
            <person name="Melchiorsen J."/>
            <person name="Gram L."/>
        </authorList>
    </citation>
    <scope>NUCLEOTIDE SEQUENCE</scope>
    <source>
        <strain evidence="10">S2052</strain>
    </source>
</reference>
<reference evidence="9 11" key="1">
    <citation type="submission" date="2014-10" db="EMBL/GenBank/DDBJ databases">
        <title>The Complete Genome Sequence for the Shellfish Pathogen Vibrio coralliilyticus RE98 Isolated from a Shellfish Hatchery.</title>
        <authorList>
            <person name="Richards G.P."/>
            <person name="Bono J.L."/>
            <person name="Watson M.A."/>
            <person name="Needleman D.S."/>
        </authorList>
    </citation>
    <scope>NUCLEOTIDE SEQUENCE [LARGE SCALE GENOMIC DNA]</scope>
    <source>
        <strain evidence="9 11">RE98</strain>
    </source>
</reference>
<evidence type="ECO:0000256" key="4">
    <source>
        <dbReference type="ARBA" id="ARBA00022982"/>
    </source>
</evidence>
<dbReference type="SUPFAM" id="SSF46626">
    <property type="entry name" value="Cytochrome c"/>
    <property type="match status" value="1"/>
</dbReference>
<feature type="signal peptide" evidence="7">
    <location>
        <begin position="1"/>
        <end position="17"/>
    </location>
</feature>
<dbReference type="Gene3D" id="1.10.760.10">
    <property type="entry name" value="Cytochrome c-like domain"/>
    <property type="match status" value="1"/>
</dbReference>
<organism evidence="10">
    <name type="scientific">Vibrio coralliilyticus</name>
    <dbReference type="NCBI Taxonomy" id="190893"/>
    <lineage>
        <taxon>Bacteria</taxon>
        <taxon>Pseudomonadati</taxon>
        <taxon>Pseudomonadota</taxon>
        <taxon>Gammaproteobacteria</taxon>
        <taxon>Vibrionales</taxon>
        <taxon>Vibrionaceae</taxon>
        <taxon>Vibrio</taxon>
    </lineage>
</organism>
<gene>
    <name evidence="9" type="ORF">IX92_16145</name>
    <name evidence="10" type="ORF">TW71_14480</name>
</gene>
<evidence type="ECO:0000313" key="9">
    <source>
        <dbReference type="EMBL" id="AIW20596.1"/>
    </source>
</evidence>
<dbReference type="AlphaFoldDB" id="A0A0A0SWM1"/>
<dbReference type="GO" id="GO:0009055">
    <property type="term" value="F:electron transfer activity"/>
    <property type="evidence" value="ECO:0007669"/>
    <property type="project" value="InterPro"/>
</dbReference>
<dbReference type="Proteomes" id="UP000030081">
    <property type="component" value="Chromosome 2"/>
</dbReference>
<keyword evidence="1" id="KW-0813">Transport</keyword>
<keyword evidence="11" id="KW-1185">Reference proteome</keyword>
<feature type="domain" description="Cytochrome c" evidence="8">
    <location>
        <begin position="7"/>
        <end position="95"/>
    </location>
</feature>
<dbReference type="eggNOG" id="COG2863">
    <property type="taxonomic scope" value="Bacteria"/>
</dbReference>
<dbReference type="InterPro" id="IPR036909">
    <property type="entry name" value="Cyt_c-like_dom_sf"/>
</dbReference>
<protein>
    <submittedName>
        <fullName evidence="10">Cytochrome C</fullName>
    </submittedName>
</protein>
<evidence type="ECO:0000256" key="3">
    <source>
        <dbReference type="ARBA" id="ARBA00022723"/>
    </source>
</evidence>
<evidence type="ECO:0000256" key="6">
    <source>
        <dbReference type="PROSITE-ProRule" id="PRU00433"/>
    </source>
</evidence>
<dbReference type="PANTHER" id="PTHR33751">
    <property type="entry name" value="CBB3-TYPE CYTOCHROME C OXIDASE SUBUNIT FIXP"/>
    <property type="match status" value="1"/>
</dbReference>
<proteinExistence type="predicted"/>
<dbReference type="EMBL" id="JXXR01000016">
    <property type="protein sequence ID" value="KJY71222.1"/>
    <property type="molecule type" value="Genomic_DNA"/>
</dbReference>
<dbReference type="EMBL" id="CP009618">
    <property type="protein sequence ID" value="AIW20596.1"/>
    <property type="molecule type" value="Genomic_DNA"/>
</dbReference>
<dbReference type="InterPro" id="IPR009056">
    <property type="entry name" value="Cyt_c-like_dom"/>
</dbReference>
<dbReference type="PANTHER" id="PTHR33751:SF9">
    <property type="entry name" value="CYTOCHROME C4"/>
    <property type="match status" value="1"/>
</dbReference>
<evidence type="ECO:0000256" key="5">
    <source>
        <dbReference type="ARBA" id="ARBA00023004"/>
    </source>
</evidence>
<evidence type="ECO:0000313" key="10">
    <source>
        <dbReference type="EMBL" id="KJY71222.1"/>
    </source>
</evidence>
<keyword evidence="5 6" id="KW-0408">Iron</keyword>
<dbReference type="Pfam" id="PF13442">
    <property type="entry name" value="Cytochrome_CBB3"/>
    <property type="match status" value="1"/>
</dbReference>
<name>A0A0A0SWM1_9VIBR</name>